<dbReference type="OrthoDB" id="2328924at2759"/>
<feature type="region of interest" description="Disordered" evidence="3">
    <location>
        <begin position="1255"/>
        <end position="1274"/>
    </location>
</feature>
<dbReference type="PANTHER" id="PTHR23138">
    <property type="entry name" value="RAN BINDING PROTEIN"/>
    <property type="match status" value="1"/>
</dbReference>
<evidence type="ECO:0000313" key="6">
    <source>
        <dbReference type="EMBL" id="EGB10487.1"/>
    </source>
</evidence>
<dbReference type="GO" id="GO:0016747">
    <property type="term" value="F:acyltransferase activity, transferring groups other than amino-acyl groups"/>
    <property type="evidence" value="ECO:0007669"/>
    <property type="project" value="InterPro"/>
</dbReference>
<feature type="region of interest" description="Disordered" evidence="3">
    <location>
        <begin position="1599"/>
        <end position="1631"/>
    </location>
</feature>
<evidence type="ECO:0000256" key="3">
    <source>
        <dbReference type="SAM" id="MobiDB-lite"/>
    </source>
</evidence>
<feature type="domain" description="RanBD1" evidence="4">
    <location>
        <begin position="1658"/>
        <end position="1753"/>
    </location>
</feature>
<dbReference type="Gene3D" id="2.40.50.140">
    <property type="entry name" value="Nucleic acid-binding proteins"/>
    <property type="match status" value="1"/>
</dbReference>
<dbReference type="EMBL" id="GL833124">
    <property type="protein sequence ID" value="EGB10487.1"/>
    <property type="molecule type" value="Genomic_DNA"/>
</dbReference>
<feature type="compositionally biased region" description="Pro residues" evidence="3">
    <location>
        <begin position="1616"/>
        <end position="1626"/>
    </location>
</feature>
<dbReference type="Gene3D" id="2.60.120.620">
    <property type="entry name" value="q2cbj1_9rhob like domain"/>
    <property type="match status" value="1"/>
</dbReference>
<dbReference type="InterPro" id="IPR011993">
    <property type="entry name" value="PH-like_dom_sf"/>
</dbReference>
<evidence type="ECO:0000313" key="7">
    <source>
        <dbReference type="Proteomes" id="UP000002729"/>
    </source>
</evidence>
<dbReference type="PROSITE" id="PS50196">
    <property type="entry name" value="RANBD1"/>
    <property type="match status" value="1"/>
</dbReference>
<dbReference type="InterPro" id="IPR008775">
    <property type="entry name" value="Phytyl_CoA_dOase-like"/>
</dbReference>
<feature type="region of interest" description="Disordered" evidence="3">
    <location>
        <begin position="1653"/>
        <end position="1682"/>
    </location>
</feature>
<dbReference type="KEGG" id="aaf:AURANDRAFT_71135"/>
<feature type="region of interest" description="Disordered" evidence="3">
    <location>
        <begin position="1079"/>
        <end position="1132"/>
    </location>
</feature>
<keyword evidence="2" id="KW-0539">Nucleus</keyword>
<feature type="region of interest" description="Disordered" evidence="3">
    <location>
        <begin position="397"/>
        <end position="540"/>
    </location>
</feature>
<feature type="region of interest" description="Disordered" evidence="3">
    <location>
        <begin position="730"/>
        <end position="764"/>
    </location>
</feature>
<dbReference type="Pfam" id="PF05721">
    <property type="entry name" value="PhyH"/>
    <property type="match status" value="1"/>
</dbReference>
<dbReference type="SMART" id="SM00160">
    <property type="entry name" value="RanBD"/>
    <property type="match status" value="1"/>
</dbReference>
<feature type="compositionally biased region" description="Basic and acidic residues" evidence="3">
    <location>
        <begin position="733"/>
        <end position="746"/>
    </location>
</feature>
<feature type="compositionally biased region" description="Pro residues" evidence="3">
    <location>
        <begin position="942"/>
        <end position="954"/>
    </location>
</feature>
<feature type="compositionally biased region" description="Low complexity" evidence="3">
    <location>
        <begin position="1653"/>
        <end position="1665"/>
    </location>
</feature>
<reference evidence="6 7" key="1">
    <citation type="journal article" date="2011" name="Proc. Natl. Acad. Sci. U.S.A.">
        <title>Niche of harmful alga Aureococcus anophagefferens revealed through ecogenomics.</title>
        <authorList>
            <person name="Gobler C.J."/>
            <person name="Berry D.L."/>
            <person name="Dyhrman S.T."/>
            <person name="Wilhelm S.W."/>
            <person name="Salamov A."/>
            <person name="Lobanov A.V."/>
            <person name="Zhang Y."/>
            <person name="Collier J.L."/>
            <person name="Wurch L.L."/>
            <person name="Kustka A.B."/>
            <person name="Dill B.D."/>
            <person name="Shah M."/>
            <person name="VerBerkmoes N.C."/>
            <person name="Kuo A."/>
            <person name="Terry A."/>
            <person name="Pangilinan J."/>
            <person name="Lindquist E.A."/>
            <person name="Lucas S."/>
            <person name="Paulsen I.T."/>
            <person name="Hattenrath-Lehmann T.K."/>
            <person name="Talmage S.C."/>
            <person name="Walker E.A."/>
            <person name="Koch F."/>
            <person name="Burson A.M."/>
            <person name="Marcoval M.A."/>
            <person name="Tang Y.Z."/>
            <person name="Lecleir G.R."/>
            <person name="Coyne K.J."/>
            <person name="Berg G.M."/>
            <person name="Bertrand E.M."/>
            <person name="Saito M.A."/>
            <person name="Gladyshev V.N."/>
            <person name="Grigoriev I.V."/>
        </authorList>
    </citation>
    <scope>NUCLEOTIDE SEQUENCE [LARGE SCALE GENOMIC DNA]</scope>
    <source>
        <strain evidence="7">CCMP 1984</strain>
    </source>
</reference>
<feature type="region of interest" description="Disordered" evidence="3">
    <location>
        <begin position="605"/>
        <end position="625"/>
    </location>
</feature>
<dbReference type="PANTHER" id="PTHR23138:SF142">
    <property type="entry name" value="RAN-BINDING PROTEIN 3B-RELATED"/>
    <property type="match status" value="1"/>
</dbReference>
<feature type="region of interest" description="Disordered" evidence="3">
    <location>
        <begin position="1539"/>
        <end position="1586"/>
    </location>
</feature>
<name>F0Y3Z4_AURAN</name>
<dbReference type="SUPFAM" id="SSF54928">
    <property type="entry name" value="RNA-binding domain, RBD"/>
    <property type="match status" value="1"/>
</dbReference>
<accession>F0Y3Z4</accession>
<feature type="domain" description="N-acetyltransferase" evidence="5">
    <location>
        <begin position="1310"/>
        <end position="1456"/>
    </location>
</feature>
<evidence type="ECO:0000259" key="4">
    <source>
        <dbReference type="PROSITE" id="PS50196"/>
    </source>
</evidence>
<proteinExistence type="predicted"/>
<keyword evidence="7" id="KW-1185">Reference proteome</keyword>
<protein>
    <recommendedName>
        <fullName evidence="8">N-acetyltransferase domain-containing protein</fullName>
    </recommendedName>
</protein>
<dbReference type="GO" id="GO:0005634">
    <property type="term" value="C:nucleus"/>
    <property type="evidence" value="ECO:0007669"/>
    <property type="project" value="UniProtKB-SubCell"/>
</dbReference>
<evidence type="ECO:0000256" key="2">
    <source>
        <dbReference type="ARBA" id="ARBA00023242"/>
    </source>
</evidence>
<dbReference type="eggNOG" id="ENOG502QQ7F">
    <property type="taxonomic scope" value="Eukaryota"/>
</dbReference>
<evidence type="ECO:0000256" key="1">
    <source>
        <dbReference type="ARBA" id="ARBA00004123"/>
    </source>
</evidence>
<feature type="compositionally biased region" description="Pro residues" evidence="3">
    <location>
        <begin position="814"/>
        <end position="830"/>
    </location>
</feature>
<dbReference type="Gene3D" id="2.30.29.30">
    <property type="entry name" value="Pleckstrin-homology domain (PH domain)/Phosphotyrosine-binding domain (PTB)"/>
    <property type="match status" value="1"/>
</dbReference>
<dbReference type="Proteomes" id="UP000002729">
    <property type="component" value="Unassembled WGS sequence"/>
</dbReference>
<dbReference type="InterPro" id="IPR000156">
    <property type="entry name" value="Ran_bind_dom"/>
</dbReference>
<evidence type="ECO:0008006" key="8">
    <source>
        <dbReference type="Google" id="ProtNLM"/>
    </source>
</evidence>
<dbReference type="InterPro" id="IPR045255">
    <property type="entry name" value="RanBP1-like"/>
</dbReference>
<dbReference type="OMA" id="AWPEKPN"/>
<dbReference type="InParanoid" id="F0Y3Z4"/>
<dbReference type="GeneID" id="20228081"/>
<feature type="compositionally biased region" description="Low complexity" evidence="3">
    <location>
        <begin position="1539"/>
        <end position="1557"/>
    </location>
</feature>
<dbReference type="PROSITE" id="PS51186">
    <property type="entry name" value="GNAT"/>
    <property type="match status" value="1"/>
</dbReference>
<organism evidence="7">
    <name type="scientific">Aureococcus anophagefferens</name>
    <name type="common">Harmful bloom alga</name>
    <dbReference type="NCBI Taxonomy" id="44056"/>
    <lineage>
        <taxon>Eukaryota</taxon>
        <taxon>Sar</taxon>
        <taxon>Stramenopiles</taxon>
        <taxon>Ochrophyta</taxon>
        <taxon>Pelagophyceae</taxon>
        <taxon>Pelagomonadales</taxon>
        <taxon>Pelagomonadaceae</taxon>
        <taxon>Aureococcus</taxon>
    </lineage>
</organism>
<feature type="compositionally biased region" description="Basic and acidic residues" evidence="3">
    <location>
        <begin position="955"/>
        <end position="979"/>
    </location>
</feature>
<dbReference type="InterPro" id="IPR012340">
    <property type="entry name" value="NA-bd_OB-fold"/>
</dbReference>
<dbReference type="Gene3D" id="3.40.630.30">
    <property type="match status" value="1"/>
</dbReference>
<dbReference type="SUPFAM" id="SSF55729">
    <property type="entry name" value="Acyl-CoA N-acyltransferases (Nat)"/>
    <property type="match status" value="1"/>
</dbReference>
<feature type="compositionally biased region" description="Basic and acidic residues" evidence="3">
    <location>
        <begin position="472"/>
        <end position="522"/>
    </location>
</feature>
<feature type="region of interest" description="Disordered" evidence="3">
    <location>
        <begin position="940"/>
        <end position="985"/>
    </location>
</feature>
<sequence>MLPRLLCMFTAARAFPSLRNTAGPATRRMATGLGAQERFLFDLNGYLVIRGALSGDEVAALNGVVDAHAHEAVARTAALKNAREDGAFGAAGARRDLGGMLGWDDGDPFRGLLAHPRIAPYLAALLGDGYRLDHQPMALLQDAGSEGFGLHGGPLTGAGDLNPELQYRCVNGKPWNALVAMAAHLVDAPDGAGGFCVVKGSHKLNFPVPPDLAAGADSEFVREHVAQVPTKAGDVVLFSEATVHGALPWTMPYERRLALYRFSGPNYAYGRAYLNEWSGAAAKCTPQQAAVLLPPFAPRLERPLTTGAGDAGPEPVVRARAPAKKAHDVAASEYHHLCKGDVVCGLLEAFKTRTLHYDQDKKRMSIKETSTAKDSGSVENIIESLIAARWRLMANGDSAKTDDGAAAKGAEPKKEPEASKWGDDEEEETAPLKSENGSAGAMKKTGSWAAIAKTGAPEEDEAAPPPPPVERTPSDKTKSPRDKGGKGERGPGRGKDAKGDGRGTPRAKGEGRGRARADDGKLLSEQPGSANRRTRGTGTGERHAGTVVYICASYGFIRMDTSDGAKEEDVFMHLVDVDFAPTIKERVTFELARFRERNKAVEVRQCEPGAKRSPPAKAKASVEDPAKEWPKAERLALAADLVAWLEGGAPPGALEAPGELLLASDDVARFFDAHAGHAAAVTRSTLAPSLAVKRAIREQGVAGVAGRVLELAPVPNGCNAGIVKVGTRAARAAKRDGDKPADERKPANPLGRAPPPRRALPASASRPVVAVAEGGSSWASLVGGPAAGAAAAPAAGAEESKATEEAAAPAPAADDPPPLEDAPAPAPAPAAAPAEEAEEAPAEEAAAADDAKPAAKPAMGAWARMAAPTADQSSRLVASELRGWMQATGRKELAAGDLPLFRAACPNNAGADLAEACGASAGALEYVGGDVVCRLKAGTYAKPPPAPPAAPPRRPAADDGKAERKPREPRERKPPREPRTGPAADKFIVRRLRTMFLGGLRWDEGKGPATDAELGDDVRGLLGRAGHGAGLIGLHVQRDRQLAYAEFADDATMQAALDACRGTKLRGCDVRWDVAKALPPAMMPDRPPPRAPKRAPAGDKGPRRAKGDRPGTPRPRTPRGDKPGDKPADAAAAAPWRTLTWCAKALCSRRADSSSMRRANCARASARRSPALGSGASATTMDGGVTAAMSGICARTWAADTRGGAGAVGSGGSGTSGGAASGGAAAGGSGAAGDPSAGGGGKAGWTTSIIPAGGKTSIIAPASPGDRPKKRPKKRHFMEMAQLPGRWDGHRAYVSRVLCGQDCGEAAAPGGLLDAAAELATACLPYLDRVHVDFCLSEKGTAAFVAHTVPEPGAVGDDAEEVVLGGACARRAAPALFQVSFICVEPESKGRHMGAHLLKRLFSHARKYKVSHVATYADHGAVGFFLKHGFAKVSAADFPPGLYDRLDHYSESQLVLATLDFPGAERRRWASPASSPRAAAADDAAAVEEEAAAAVAEEPEFDLDDVIDAAVLAAPGASAPGAAPWAAPDWAEPAWAEPEAAPAWAAPPDRAEAAPAWPEKPDRAEAEPAWPEKPNRAEAEPAWPEKPNRALLALRDTLASGSKDAAPSTLGAAPPRRAPSPRPAPAAAPADPYPIVVLPPIPRKAPVDAAAVAAADGEPEPAAGGDDAGDDPANVSNGEESERCVAKHRAKLFVLEKGDDRPAWKDRGVGALKVLEAAPPADEAVAKKRGLDGSVRVVMRREQIHSLMLNVKVGKPPHATVAKHGETALRVAAMTSATETATYLIRVKTAEERDGLFDALGGEAAPDE</sequence>
<evidence type="ECO:0000259" key="5">
    <source>
        <dbReference type="PROSITE" id="PS51186"/>
    </source>
</evidence>
<feature type="compositionally biased region" description="Gly residues" evidence="3">
    <location>
        <begin position="1204"/>
        <end position="1243"/>
    </location>
</feature>
<feature type="compositionally biased region" description="Basic and acidic residues" evidence="3">
    <location>
        <begin position="399"/>
        <end position="422"/>
    </location>
</feature>
<dbReference type="GO" id="GO:0003676">
    <property type="term" value="F:nucleic acid binding"/>
    <property type="evidence" value="ECO:0007669"/>
    <property type="project" value="InterPro"/>
</dbReference>
<feature type="compositionally biased region" description="Basic and acidic residues" evidence="3">
    <location>
        <begin position="1096"/>
        <end position="1111"/>
    </location>
</feature>
<dbReference type="InterPro" id="IPR016181">
    <property type="entry name" value="Acyl_CoA_acyltransferase"/>
</dbReference>
<dbReference type="GO" id="GO:0006611">
    <property type="term" value="P:protein export from nucleus"/>
    <property type="evidence" value="ECO:0007669"/>
    <property type="project" value="TreeGrafter"/>
</dbReference>
<dbReference type="InterPro" id="IPR000182">
    <property type="entry name" value="GNAT_dom"/>
</dbReference>
<dbReference type="Pfam" id="PF00583">
    <property type="entry name" value="Acetyltransf_1"/>
    <property type="match status" value="1"/>
</dbReference>
<comment type="subcellular location">
    <subcellularLocation>
        <location evidence="1">Nucleus</location>
    </subcellularLocation>
</comment>
<dbReference type="SUPFAM" id="SSF51197">
    <property type="entry name" value="Clavaminate synthase-like"/>
    <property type="match status" value="1"/>
</dbReference>
<dbReference type="Pfam" id="PF00638">
    <property type="entry name" value="Ran_BP1"/>
    <property type="match status" value="1"/>
</dbReference>
<feature type="compositionally biased region" description="Pro residues" evidence="3">
    <location>
        <begin position="1081"/>
        <end position="1090"/>
    </location>
</feature>
<feature type="region of interest" description="Disordered" evidence="3">
    <location>
        <begin position="793"/>
        <end position="855"/>
    </location>
</feature>
<gene>
    <name evidence="6" type="ORF">AURANDRAFT_71135</name>
</gene>
<dbReference type="SUPFAM" id="SSF50729">
    <property type="entry name" value="PH domain-like"/>
    <property type="match status" value="1"/>
</dbReference>
<feature type="compositionally biased region" description="Basic and acidic residues" evidence="3">
    <location>
        <begin position="1118"/>
        <end position="1128"/>
    </location>
</feature>
<dbReference type="RefSeq" id="XP_009035279.1">
    <property type="nucleotide sequence ID" value="XM_009037031.1"/>
</dbReference>
<dbReference type="InterPro" id="IPR035979">
    <property type="entry name" value="RBD_domain_sf"/>
</dbReference>
<feature type="region of interest" description="Disordered" evidence="3">
    <location>
        <begin position="1204"/>
        <end position="1250"/>
    </location>
</feature>